<reference evidence="1 2" key="1">
    <citation type="submission" date="2013-09" db="EMBL/GenBank/DDBJ databases">
        <title>Corchorus capsularis genome sequencing.</title>
        <authorList>
            <person name="Alam M."/>
            <person name="Haque M.S."/>
            <person name="Islam M.S."/>
            <person name="Emdad E.M."/>
            <person name="Islam M.M."/>
            <person name="Ahmed B."/>
            <person name="Halim A."/>
            <person name="Hossen Q.M.M."/>
            <person name="Hossain M.Z."/>
            <person name="Ahmed R."/>
            <person name="Khan M.M."/>
            <person name="Islam R."/>
            <person name="Rashid M.M."/>
            <person name="Khan S.A."/>
            <person name="Rahman M.S."/>
            <person name="Alam M."/>
        </authorList>
    </citation>
    <scope>NUCLEOTIDE SEQUENCE [LARGE SCALE GENOMIC DNA]</scope>
    <source>
        <strain evidence="2">cv. CVL-1</strain>
        <tissue evidence="1">Whole seedling</tissue>
    </source>
</reference>
<comment type="caution">
    <text evidence="1">The sequence shown here is derived from an EMBL/GenBank/DDBJ whole genome shotgun (WGS) entry which is preliminary data.</text>
</comment>
<proteinExistence type="predicted"/>
<dbReference type="EMBL" id="AWWV01013831">
    <property type="protein sequence ID" value="OMO59907.1"/>
    <property type="molecule type" value="Genomic_DNA"/>
</dbReference>
<gene>
    <name evidence="1" type="ORF">CCACVL1_24537</name>
</gene>
<name>A0A1R3GPE7_COCAP</name>
<evidence type="ECO:0000313" key="1">
    <source>
        <dbReference type="EMBL" id="OMO59907.1"/>
    </source>
</evidence>
<dbReference type="Proteomes" id="UP000188268">
    <property type="component" value="Unassembled WGS sequence"/>
</dbReference>
<protein>
    <submittedName>
        <fullName evidence="1">Uncharacterized protein</fullName>
    </submittedName>
</protein>
<keyword evidence="2" id="KW-1185">Reference proteome</keyword>
<dbReference type="Gramene" id="OMO59907">
    <property type="protein sequence ID" value="OMO59907"/>
    <property type="gene ID" value="CCACVL1_24537"/>
</dbReference>
<dbReference type="AlphaFoldDB" id="A0A1R3GPE7"/>
<sequence length="35" mass="4061">MELELDKVWEEWLVFVTCEELPMLETCTAGDDGVE</sequence>
<evidence type="ECO:0000313" key="2">
    <source>
        <dbReference type="Proteomes" id="UP000188268"/>
    </source>
</evidence>
<organism evidence="1 2">
    <name type="scientific">Corchorus capsularis</name>
    <name type="common">Jute</name>
    <dbReference type="NCBI Taxonomy" id="210143"/>
    <lineage>
        <taxon>Eukaryota</taxon>
        <taxon>Viridiplantae</taxon>
        <taxon>Streptophyta</taxon>
        <taxon>Embryophyta</taxon>
        <taxon>Tracheophyta</taxon>
        <taxon>Spermatophyta</taxon>
        <taxon>Magnoliopsida</taxon>
        <taxon>eudicotyledons</taxon>
        <taxon>Gunneridae</taxon>
        <taxon>Pentapetalae</taxon>
        <taxon>rosids</taxon>
        <taxon>malvids</taxon>
        <taxon>Malvales</taxon>
        <taxon>Malvaceae</taxon>
        <taxon>Grewioideae</taxon>
        <taxon>Apeibeae</taxon>
        <taxon>Corchorus</taxon>
    </lineage>
</organism>
<accession>A0A1R3GPE7</accession>